<dbReference type="AlphaFoldDB" id="E2AAM5"/>
<feature type="non-terminal residue" evidence="1">
    <location>
        <position position="30"/>
    </location>
</feature>
<feature type="non-terminal residue" evidence="1">
    <location>
        <position position="1"/>
    </location>
</feature>
<evidence type="ECO:0000313" key="1">
    <source>
        <dbReference type="EMBL" id="EFN69517.1"/>
    </source>
</evidence>
<accession>E2AAM5</accession>
<proteinExistence type="predicted"/>
<keyword evidence="2" id="KW-1185">Reference proteome</keyword>
<organism evidence="2">
    <name type="scientific">Camponotus floridanus</name>
    <name type="common">Florida carpenter ant</name>
    <dbReference type="NCBI Taxonomy" id="104421"/>
    <lineage>
        <taxon>Eukaryota</taxon>
        <taxon>Metazoa</taxon>
        <taxon>Ecdysozoa</taxon>
        <taxon>Arthropoda</taxon>
        <taxon>Hexapoda</taxon>
        <taxon>Insecta</taxon>
        <taxon>Pterygota</taxon>
        <taxon>Neoptera</taxon>
        <taxon>Endopterygota</taxon>
        <taxon>Hymenoptera</taxon>
        <taxon>Apocrita</taxon>
        <taxon>Aculeata</taxon>
        <taxon>Formicoidea</taxon>
        <taxon>Formicidae</taxon>
        <taxon>Formicinae</taxon>
        <taxon>Camponotus</taxon>
    </lineage>
</organism>
<gene>
    <name evidence="1" type="ORF">EAG_14778</name>
</gene>
<protein>
    <submittedName>
        <fullName evidence="1">Uncharacterized protein</fullName>
    </submittedName>
</protein>
<dbReference type="Proteomes" id="UP000000311">
    <property type="component" value="Unassembled WGS sequence"/>
</dbReference>
<dbReference type="InParanoid" id="E2AAM5"/>
<dbReference type="EMBL" id="GL438134">
    <property type="protein sequence ID" value="EFN69517.1"/>
    <property type="molecule type" value="Genomic_DNA"/>
</dbReference>
<evidence type="ECO:0000313" key="2">
    <source>
        <dbReference type="Proteomes" id="UP000000311"/>
    </source>
</evidence>
<reference evidence="1 2" key="1">
    <citation type="journal article" date="2010" name="Science">
        <title>Genomic comparison of the ants Camponotus floridanus and Harpegnathos saltator.</title>
        <authorList>
            <person name="Bonasio R."/>
            <person name="Zhang G."/>
            <person name="Ye C."/>
            <person name="Mutti N.S."/>
            <person name="Fang X."/>
            <person name="Qin N."/>
            <person name="Donahue G."/>
            <person name="Yang P."/>
            <person name="Li Q."/>
            <person name="Li C."/>
            <person name="Zhang P."/>
            <person name="Huang Z."/>
            <person name="Berger S.L."/>
            <person name="Reinberg D."/>
            <person name="Wang J."/>
            <person name="Liebig J."/>
        </authorList>
    </citation>
    <scope>NUCLEOTIDE SEQUENCE [LARGE SCALE GENOMIC DNA]</scope>
    <source>
        <strain evidence="2">C129</strain>
    </source>
</reference>
<name>E2AAM5_CAMFO</name>
<sequence length="30" mass="3474">HTIKQNQYTCFFTTLSNRFIAGGDYNAKHP</sequence>